<dbReference type="Proteomes" id="UP000006514">
    <property type="component" value="Unassembled WGS sequence"/>
</dbReference>
<sequence>MFFSALLVAVASLSSFVFGDDDPVIIPGVTYFIQNTVTGFVINDANLVTSELAPGSVPYALSYPLQHLVILCNALTLFKIVSTPINASDPRGQLWTVELVSEPEDDDEGSVFNLLNPGLNVRLFATGLPGSGITVQAFSSAFQVTPIDDLDGAFTIAFPFINEAITTSSIPGQQLTLQPLNALNPFQQWAFVSFGPLPPDPDDDFAPAAANVTETAASATETATGA</sequence>
<gene>
    <name evidence="2" type="ORF">AURDEDRAFT_154636</name>
</gene>
<evidence type="ECO:0000313" key="3">
    <source>
        <dbReference type="Proteomes" id="UP000006514"/>
    </source>
</evidence>
<name>J0LFX3_AURST</name>
<proteinExistence type="predicted"/>
<feature type="signal peptide" evidence="1">
    <location>
        <begin position="1"/>
        <end position="19"/>
    </location>
</feature>
<dbReference type="AlphaFoldDB" id="J0LFX3"/>
<protein>
    <submittedName>
        <fullName evidence="2">Uncharacterized protein</fullName>
    </submittedName>
</protein>
<reference evidence="3" key="1">
    <citation type="journal article" date="2012" name="Science">
        <title>The Paleozoic origin of enzymatic lignin decomposition reconstructed from 31 fungal genomes.</title>
        <authorList>
            <person name="Floudas D."/>
            <person name="Binder M."/>
            <person name="Riley R."/>
            <person name="Barry K."/>
            <person name="Blanchette R.A."/>
            <person name="Henrissat B."/>
            <person name="Martinez A.T."/>
            <person name="Otillar R."/>
            <person name="Spatafora J.W."/>
            <person name="Yadav J.S."/>
            <person name="Aerts A."/>
            <person name="Benoit I."/>
            <person name="Boyd A."/>
            <person name="Carlson A."/>
            <person name="Copeland A."/>
            <person name="Coutinho P.M."/>
            <person name="de Vries R.P."/>
            <person name="Ferreira P."/>
            <person name="Findley K."/>
            <person name="Foster B."/>
            <person name="Gaskell J."/>
            <person name="Glotzer D."/>
            <person name="Gorecki P."/>
            <person name="Heitman J."/>
            <person name="Hesse C."/>
            <person name="Hori C."/>
            <person name="Igarashi K."/>
            <person name="Jurgens J.A."/>
            <person name="Kallen N."/>
            <person name="Kersten P."/>
            <person name="Kohler A."/>
            <person name="Kuees U."/>
            <person name="Kumar T.K.A."/>
            <person name="Kuo A."/>
            <person name="LaButti K."/>
            <person name="Larrondo L.F."/>
            <person name="Lindquist E."/>
            <person name="Ling A."/>
            <person name="Lombard V."/>
            <person name="Lucas S."/>
            <person name="Lundell T."/>
            <person name="Martin R."/>
            <person name="McLaughlin D.J."/>
            <person name="Morgenstern I."/>
            <person name="Morin E."/>
            <person name="Murat C."/>
            <person name="Nagy L.G."/>
            <person name="Nolan M."/>
            <person name="Ohm R.A."/>
            <person name="Patyshakuliyeva A."/>
            <person name="Rokas A."/>
            <person name="Ruiz-Duenas F.J."/>
            <person name="Sabat G."/>
            <person name="Salamov A."/>
            <person name="Samejima M."/>
            <person name="Schmutz J."/>
            <person name="Slot J.C."/>
            <person name="St John F."/>
            <person name="Stenlid J."/>
            <person name="Sun H."/>
            <person name="Sun S."/>
            <person name="Syed K."/>
            <person name="Tsang A."/>
            <person name="Wiebenga A."/>
            <person name="Young D."/>
            <person name="Pisabarro A."/>
            <person name="Eastwood D.C."/>
            <person name="Martin F."/>
            <person name="Cullen D."/>
            <person name="Grigoriev I.V."/>
            <person name="Hibbett D.S."/>
        </authorList>
    </citation>
    <scope>NUCLEOTIDE SEQUENCE [LARGE SCALE GENOMIC DNA]</scope>
    <source>
        <strain evidence="3">TFB10046</strain>
    </source>
</reference>
<dbReference type="KEGG" id="adl:AURDEDRAFT_154636"/>
<keyword evidence="1" id="KW-0732">Signal</keyword>
<organism evidence="2 3">
    <name type="scientific">Auricularia subglabra (strain TFB-10046 / SS5)</name>
    <name type="common">White-rot fungus</name>
    <name type="synonym">Auricularia delicata (strain TFB10046)</name>
    <dbReference type="NCBI Taxonomy" id="717982"/>
    <lineage>
        <taxon>Eukaryota</taxon>
        <taxon>Fungi</taxon>
        <taxon>Dikarya</taxon>
        <taxon>Basidiomycota</taxon>
        <taxon>Agaricomycotina</taxon>
        <taxon>Agaricomycetes</taxon>
        <taxon>Auriculariales</taxon>
        <taxon>Auriculariaceae</taxon>
        <taxon>Auricularia</taxon>
    </lineage>
</organism>
<evidence type="ECO:0000256" key="1">
    <source>
        <dbReference type="SAM" id="SignalP"/>
    </source>
</evidence>
<feature type="chain" id="PRO_5003735757" evidence="1">
    <location>
        <begin position="20"/>
        <end position="226"/>
    </location>
</feature>
<dbReference type="InParanoid" id="J0LFX3"/>
<keyword evidence="3" id="KW-1185">Reference proteome</keyword>
<accession>J0LFX3</accession>
<evidence type="ECO:0000313" key="2">
    <source>
        <dbReference type="EMBL" id="EJD36345.1"/>
    </source>
</evidence>
<dbReference type="EMBL" id="JH687864">
    <property type="protein sequence ID" value="EJD36345.1"/>
    <property type="molecule type" value="Genomic_DNA"/>
</dbReference>